<dbReference type="AlphaFoldDB" id="A0A8R2H7Y2"/>
<feature type="compositionally biased region" description="Polar residues" evidence="1">
    <location>
        <begin position="32"/>
        <end position="41"/>
    </location>
</feature>
<dbReference type="GeneID" id="100573365"/>
<dbReference type="KEGG" id="api:100573365"/>
<protein>
    <recommendedName>
        <fullName evidence="4">Spermatogenesis-associated protein 22</fullName>
    </recommendedName>
</protein>
<feature type="compositionally biased region" description="Low complexity" evidence="1">
    <location>
        <begin position="1"/>
        <end position="13"/>
    </location>
</feature>
<name>A0A8R2H7Y2_ACYPI</name>
<proteinExistence type="predicted"/>
<organism evidence="2 3">
    <name type="scientific">Acyrthosiphon pisum</name>
    <name type="common">Pea aphid</name>
    <dbReference type="NCBI Taxonomy" id="7029"/>
    <lineage>
        <taxon>Eukaryota</taxon>
        <taxon>Metazoa</taxon>
        <taxon>Ecdysozoa</taxon>
        <taxon>Arthropoda</taxon>
        <taxon>Hexapoda</taxon>
        <taxon>Insecta</taxon>
        <taxon>Pterygota</taxon>
        <taxon>Neoptera</taxon>
        <taxon>Paraneoptera</taxon>
        <taxon>Hemiptera</taxon>
        <taxon>Sternorrhyncha</taxon>
        <taxon>Aphidomorpha</taxon>
        <taxon>Aphidoidea</taxon>
        <taxon>Aphididae</taxon>
        <taxon>Macrosiphini</taxon>
        <taxon>Acyrthosiphon</taxon>
    </lineage>
</organism>
<evidence type="ECO:0008006" key="4">
    <source>
        <dbReference type="Google" id="ProtNLM"/>
    </source>
</evidence>
<evidence type="ECO:0000313" key="3">
    <source>
        <dbReference type="Proteomes" id="UP000007819"/>
    </source>
</evidence>
<dbReference type="Proteomes" id="UP000007819">
    <property type="component" value="Chromosome A1"/>
</dbReference>
<evidence type="ECO:0000256" key="1">
    <source>
        <dbReference type="SAM" id="MobiDB-lite"/>
    </source>
</evidence>
<dbReference type="OrthoDB" id="6591917at2759"/>
<accession>A0A8R2H7Y2</accession>
<dbReference type="EnsemblMetazoa" id="XM_016806014.2">
    <property type="protein sequence ID" value="XP_016661503.1"/>
    <property type="gene ID" value="LOC100573365"/>
</dbReference>
<reference evidence="2" key="2">
    <citation type="submission" date="2022-06" db="UniProtKB">
        <authorList>
            <consortium name="EnsemblMetazoa"/>
        </authorList>
    </citation>
    <scope>IDENTIFICATION</scope>
</reference>
<evidence type="ECO:0000313" key="2">
    <source>
        <dbReference type="EnsemblMetazoa" id="XP_016661503.1"/>
    </source>
</evidence>
<dbReference type="RefSeq" id="XP_016661503.1">
    <property type="nucleotide sequence ID" value="XM_016806014.2"/>
</dbReference>
<reference evidence="3" key="1">
    <citation type="submission" date="2010-06" db="EMBL/GenBank/DDBJ databases">
        <authorList>
            <person name="Jiang H."/>
            <person name="Abraham K."/>
            <person name="Ali S."/>
            <person name="Alsbrooks S.L."/>
            <person name="Anim B.N."/>
            <person name="Anosike U.S."/>
            <person name="Attaway T."/>
            <person name="Bandaranaike D.P."/>
            <person name="Battles P.K."/>
            <person name="Bell S.N."/>
            <person name="Bell A.V."/>
            <person name="Beltran B."/>
            <person name="Bickham C."/>
            <person name="Bustamante Y."/>
            <person name="Caleb T."/>
            <person name="Canada A."/>
            <person name="Cardenas V."/>
            <person name="Carter K."/>
            <person name="Chacko J."/>
            <person name="Chandrabose M.N."/>
            <person name="Chavez D."/>
            <person name="Chavez A."/>
            <person name="Chen L."/>
            <person name="Chu H.-S."/>
            <person name="Claassen K.J."/>
            <person name="Cockrell R."/>
            <person name="Collins M."/>
            <person name="Cooper J.A."/>
            <person name="Cree A."/>
            <person name="Curry S.M."/>
            <person name="Da Y."/>
            <person name="Dao M.D."/>
            <person name="Das B."/>
            <person name="Davila M.-L."/>
            <person name="Davy-Carroll L."/>
            <person name="Denson S."/>
            <person name="Dinh H."/>
            <person name="Ebong V.E."/>
            <person name="Edwards J.R."/>
            <person name="Egan A."/>
            <person name="El-Daye J."/>
            <person name="Escobedo L."/>
            <person name="Fernandez S."/>
            <person name="Fernando P.R."/>
            <person name="Flagg N."/>
            <person name="Forbes L.D."/>
            <person name="Fowler R.G."/>
            <person name="Fu Q."/>
            <person name="Gabisi R.A."/>
            <person name="Ganer J."/>
            <person name="Garbino Pronczuk A."/>
            <person name="Garcia R.M."/>
            <person name="Garner T."/>
            <person name="Garrett T.E."/>
            <person name="Gonzalez D.A."/>
            <person name="Hamid H."/>
            <person name="Hawkins E.S."/>
            <person name="Hirani K."/>
            <person name="Hogues M.E."/>
            <person name="Hollins B."/>
            <person name="Hsiao C.-H."/>
            <person name="Jabil R."/>
            <person name="James M.L."/>
            <person name="Jhangiani S.N."/>
            <person name="Johnson B."/>
            <person name="Johnson Q."/>
            <person name="Joshi V."/>
            <person name="Kalu J.B."/>
            <person name="Kam C."/>
            <person name="Kashfia A."/>
            <person name="Keebler J."/>
            <person name="Kisamo H."/>
            <person name="Kovar C.L."/>
            <person name="Lago L.A."/>
            <person name="Lai C.-Y."/>
            <person name="Laidlaw J."/>
            <person name="Lara F."/>
            <person name="Le T.-K."/>
            <person name="Lee S.L."/>
            <person name="Legall F.H."/>
            <person name="Lemon S.J."/>
            <person name="Lewis L.R."/>
            <person name="Li B."/>
            <person name="Liu Y."/>
            <person name="Liu Y.-S."/>
            <person name="Lopez J."/>
            <person name="Lozado R.J."/>
            <person name="Lu J."/>
            <person name="Madu R.C."/>
            <person name="Maheshwari M."/>
            <person name="Maheshwari R."/>
            <person name="Malloy K."/>
            <person name="Martinez E."/>
            <person name="Mathew T."/>
            <person name="Mercado I.C."/>
            <person name="Mercado C."/>
            <person name="Meyer B."/>
            <person name="Montgomery K."/>
            <person name="Morgan M.B."/>
            <person name="Munidasa M."/>
            <person name="Nazareth L.V."/>
            <person name="Nelson J."/>
            <person name="Ng B.M."/>
            <person name="Nguyen N.B."/>
            <person name="Nguyen P.Q."/>
            <person name="Nguyen T."/>
            <person name="Obregon M."/>
            <person name="Okwuonu G.O."/>
            <person name="Onwere C.G."/>
            <person name="Orozco G."/>
            <person name="Parra A."/>
            <person name="Patel S."/>
            <person name="Patil S."/>
            <person name="Perez A."/>
            <person name="Perez Y."/>
            <person name="Pham C."/>
            <person name="Primus E.L."/>
            <person name="Pu L.-L."/>
            <person name="Puazo M."/>
            <person name="Qin X."/>
            <person name="Quiroz J.B."/>
            <person name="Reese J."/>
            <person name="Richards S."/>
            <person name="Rives C.M."/>
            <person name="Robberts R."/>
            <person name="Ruiz S.J."/>
            <person name="Ruiz M.J."/>
            <person name="Santibanez J."/>
            <person name="Schneider B.W."/>
            <person name="Sisson I."/>
            <person name="Smith M."/>
            <person name="Sodergren E."/>
            <person name="Song X.-Z."/>
            <person name="Song B.B."/>
            <person name="Summersgill H."/>
            <person name="Thelus R."/>
            <person name="Thornton R.D."/>
            <person name="Trejos Z.Y."/>
            <person name="Usmani K."/>
            <person name="Vattathil S."/>
            <person name="Villasana D."/>
            <person name="Walker D.L."/>
            <person name="Wang S."/>
            <person name="Wang K."/>
            <person name="White C.S."/>
            <person name="Williams A.C."/>
            <person name="Williamson J."/>
            <person name="Wilson K."/>
            <person name="Woghiren I.O."/>
            <person name="Woodworth J.R."/>
            <person name="Worley K.C."/>
            <person name="Wright R.A."/>
            <person name="Wu W."/>
            <person name="Young L."/>
            <person name="Zhang L."/>
            <person name="Zhang J."/>
            <person name="Zhu Y."/>
            <person name="Muzny D.M."/>
            <person name="Weinstock G."/>
            <person name="Gibbs R.A."/>
        </authorList>
    </citation>
    <scope>NUCLEOTIDE SEQUENCE [LARGE SCALE GENOMIC DNA]</scope>
    <source>
        <strain evidence="3">LSR1</strain>
    </source>
</reference>
<feature type="region of interest" description="Disordered" evidence="1">
    <location>
        <begin position="1"/>
        <end position="50"/>
    </location>
</feature>
<sequence length="182" mass="20461">MMDSSISGGPSSSNHHHPYGRSLGPQPMTELAFSTPSTVHNHSNKPNDESKAVINEGKKLLVGSVKQVARWCRLLSFLEPTKIIYQVFGVMDLVKTGSNKCEKIFCLRSEQKKSGIVCVFYEIDRKMPNISKGTLVLCTGHVKGKNKLQVFTIREIHEDKTSFDRISLVSHWTINDILIYKV</sequence>
<keyword evidence="3" id="KW-1185">Reference proteome</keyword>